<dbReference type="GO" id="GO:0004519">
    <property type="term" value="F:endonuclease activity"/>
    <property type="evidence" value="ECO:0007669"/>
    <property type="project" value="InterPro"/>
</dbReference>
<evidence type="ECO:0000256" key="5">
    <source>
        <dbReference type="ARBA" id="ARBA00022813"/>
    </source>
</evidence>
<evidence type="ECO:0000256" key="4">
    <source>
        <dbReference type="ARBA" id="ARBA00022741"/>
    </source>
</evidence>
<feature type="domain" description="DOD-type homing endonuclease" evidence="12">
    <location>
        <begin position="627"/>
        <end position="672"/>
    </location>
</feature>
<comment type="catalytic activity">
    <reaction evidence="11">
        <text>a 2'-deoxyribonucleoside 5'-diphosphate + [thioredoxin]-disulfide + H2O = a ribonucleoside 5'-diphosphate + [thioredoxin]-dithiol</text>
        <dbReference type="Rhea" id="RHEA:23252"/>
        <dbReference type="Rhea" id="RHEA-COMP:10698"/>
        <dbReference type="Rhea" id="RHEA-COMP:10700"/>
        <dbReference type="ChEBI" id="CHEBI:15377"/>
        <dbReference type="ChEBI" id="CHEBI:29950"/>
        <dbReference type="ChEBI" id="CHEBI:50058"/>
        <dbReference type="ChEBI" id="CHEBI:57930"/>
        <dbReference type="ChEBI" id="CHEBI:73316"/>
        <dbReference type="EC" id="1.17.4.1"/>
    </reaction>
</comment>
<organism evidence="14">
    <name type="scientific">Mantoniella tinhauana virus 1</name>
    <dbReference type="NCBI Taxonomy" id="3111543"/>
    <lineage>
        <taxon>Viruses</taxon>
    </lineage>
</organism>
<dbReference type="Pfam" id="PF00317">
    <property type="entry name" value="Ribonuc_red_lgN"/>
    <property type="match status" value="1"/>
</dbReference>
<dbReference type="PROSITE" id="PS50819">
    <property type="entry name" value="INTEIN_ENDONUCLEASE"/>
    <property type="match status" value="1"/>
</dbReference>
<dbReference type="SMART" id="SM00306">
    <property type="entry name" value="HintN"/>
    <property type="match status" value="1"/>
</dbReference>
<dbReference type="InterPro" id="IPR005144">
    <property type="entry name" value="ATP-cone_dom"/>
</dbReference>
<dbReference type="Pfam" id="PF02867">
    <property type="entry name" value="Ribonuc_red_lgC"/>
    <property type="match status" value="1"/>
</dbReference>
<dbReference type="PANTHER" id="PTHR11573">
    <property type="entry name" value="RIBONUCLEOSIDE-DIPHOSPHATE REDUCTASE LARGE CHAIN"/>
    <property type="match status" value="1"/>
</dbReference>
<keyword evidence="6 10" id="KW-0067">ATP-binding</keyword>
<dbReference type="InterPro" id="IPR000788">
    <property type="entry name" value="RNR_lg_C"/>
</dbReference>
<evidence type="ECO:0000313" key="14">
    <source>
        <dbReference type="EMBL" id="XAO13452.1"/>
    </source>
</evidence>
<dbReference type="InterPro" id="IPR004042">
    <property type="entry name" value="Intein_endonuc_central"/>
</dbReference>
<accession>A0AB38ZM44</accession>
<dbReference type="InterPro" id="IPR004860">
    <property type="entry name" value="LAGLIDADG_dom"/>
</dbReference>
<dbReference type="InterPro" id="IPR003586">
    <property type="entry name" value="Hint_dom_C"/>
</dbReference>
<comment type="similarity">
    <text evidence="1 11">Belongs to the ribonucleoside diphosphate reductase large chain family.</text>
</comment>
<dbReference type="InterPro" id="IPR013346">
    <property type="entry name" value="NrdE_NrdA_C"/>
</dbReference>
<dbReference type="PANTHER" id="PTHR11573:SF6">
    <property type="entry name" value="RIBONUCLEOSIDE-DIPHOSPHATE REDUCTASE LARGE SUBUNIT"/>
    <property type="match status" value="1"/>
</dbReference>
<dbReference type="PROSITE" id="PS50817">
    <property type="entry name" value="INTEIN_N_TER"/>
    <property type="match status" value="1"/>
</dbReference>
<dbReference type="GO" id="GO:0004748">
    <property type="term" value="F:ribonucleoside-diphosphate reductase activity, thioredoxin disulfide as acceptor"/>
    <property type="evidence" value="ECO:0007669"/>
    <property type="project" value="UniProtKB-EC"/>
</dbReference>
<dbReference type="SUPFAM" id="SSF55608">
    <property type="entry name" value="Homing endonucleases"/>
    <property type="match status" value="1"/>
</dbReference>
<evidence type="ECO:0000256" key="2">
    <source>
        <dbReference type="ARBA" id="ARBA00012274"/>
    </source>
</evidence>
<dbReference type="InterPro" id="IPR003587">
    <property type="entry name" value="Hint_dom_N"/>
</dbReference>
<dbReference type="EMBL" id="PP130629">
    <property type="protein sequence ID" value="XAO13452.1"/>
    <property type="molecule type" value="Genomic_DNA"/>
</dbReference>
<proteinExistence type="inferred from homology"/>
<keyword evidence="9 11" id="KW-0215">Deoxyribonucleotide synthesis</keyword>
<dbReference type="InterPro" id="IPR008926">
    <property type="entry name" value="RNR_R1-su_N"/>
</dbReference>
<dbReference type="InterPro" id="IPR006142">
    <property type="entry name" value="INTEIN"/>
</dbReference>
<dbReference type="CDD" id="cd00081">
    <property type="entry name" value="Hint"/>
    <property type="match status" value="1"/>
</dbReference>
<evidence type="ECO:0000256" key="10">
    <source>
        <dbReference type="PROSITE-ProRule" id="PRU00492"/>
    </source>
</evidence>
<sequence>MRVIKRSGRIEDMKFDNVTNRIKNLTQGLSDKCDSSKVAQQVFSSMYDNITTQEIDILSAEICVGMITSDPDYEILATRIIASNIQKVCPNNVHLAMKKLQKAGVVTDEVAEVAQLVKDHIKTDRDFDFGYFGLKTLEKSYLQKVDNKLIETPQYMFMRVAIGIHGRDVPSVIDTYDKMSRGLFIHATPTLFNAGTPRPQMSSCFLIANKADSIDGIYGTLTECAQISKWAGGIGMHIHDIRGNKSKIKGTNGQSDGIIPMLRVFNATARYVNQAGRRKGSIAVYLEPWHTDIMDFLELRLNQGDEDARCRDLFSALWIPDLFMKRVEENGKWSLFCPNTAKGLSDVIGDEFEALYTKYEEDGLATATLSATDVWKAILKSQTETGTPYMLYKDACNKKSNQKNLGIIKSSNLCVAPETMILTSEGQRMISELKDQEVHVWNGEEFSKVTVRQTGENQKLINVNTSRGLSIRCTPYHKFWIVGQTEPVEAQYLKKDMKIIKHSLPVIKTNDKKMKYAYTHGLFCADGTTSFSREPTRCSYKAKENGLCMRHQLNEKEYENDGNCQANSYSEQKWLDLYHEKKNLLKFTDYDYAITNNSYNRIRLRLPKDIENKYVVPMNYSLETKLEWLAGFMDGDGCVVQHQGGRGVSIQIGSIHYNFLRDILFMLQTMGVNSRINVARDVTHKDMPGGRYACKKLWRLLIPSGGVEILKTLGIQMKRLNIGIESQPNRQALHFEKIVSVEDVGDTADTFCFNEPLRHRGVFNGILTGNCTEILEYTDKDETSVCNLASIALPKYVDVVTKTFDHAKLHQVTKVVTKNLNRVIDRNFYPVETARRSNMKHRPIGLGVQGLADVFIMCGLPFDCEESRLMNAHIFETIYHAALEASTELAEIDGPYESFHGSPASEGILQPDMWEGETKFSGRYDWDAMRERVKTVGLRNSLLVAPMPTASTAQILGNNECFEPYTTNIYLRRTLAGEFVVVNKHLVEDLKRVGLWSKEMKDLMVKAGGSIQNIIDIPEDIKKLYKTVWEISQKCIIDMAADRGRFIDQSQSMNLFMESPTLSKLSSMHMYAWKSGLKTGMYYLRSKAKARPIQFSLEPDCVACSA</sequence>
<name>A0AB38ZM44_9VIRU</name>
<dbReference type="Pfam" id="PF03477">
    <property type="entry name" value="ATP-cone"/>
    <property type="match status" value="1"/>
</dbReference>
<evidence type="ECO:0000256" key="9">
    <source>
        <dbReference type="ARBA" id="ARBA00023116"/>
    </source>
</evidence>
<reference evidence="14" key="1">
    <citation type="submission" date="2024-01" db="EMBL/GenBank/DDBJ databases">
        <title>Genomic and biogeographic characterisation of Mantoniella tinhauana virus 1, the first discovered Mantoniella-infecting prasinovirus.</title>
        <authorList>
            <person name="Rey Redondo E."/>
            <person name="Yung C.C.M."/>
        </authorList>
    </citation>
    <scope>NUCLEOTIDE SEQUENCE</scope>
    <source>
        <strain evidence="14">Lau Fau Shan</strain>
    </source>
</reference>
<dbReference type="SUPFAM" id="SSF51998">
    <property type="entry name" value="PFL-like glycyl radical enzymes"/>
    <property type="match status" value="1"/>
</dbReference>
<dbReference type="SUPFAM" id="SSF51294">
    <property type="entry name" value="Hedgehog/intein (Hint) domain"/>
    <property type="match status" value="1"/>
</dbReference>
<dbReference type="GO" id="GO:0009263">
    <property type="term" value="P:deoxyribonucleotide biosynthetic process"/>
    <property type="evidence" value="ECO:0007669"/>
    <property type="project" value="UniProtKB-KW"/>
</dbReference>
<evidence type="ECO:0000256" key="6">
    <source>
        <dbReference type="ARBA" id="ARBA00022840"/>
    </source>
</evidence>
<dbReference type="Gene3D" id="3.10.28.10">
    <property type="entry name" value="Homing endonucleases"/>
    <property type="match status" value="1"/>
</dbReference>
<evidence type="ECO:0000256" key="8">
    <source>
        <dbReference type="ARBA" id="ARBA00023002"/>
    </source>
</evidence>
<dbReference type="SUPFAM" id="SSF48168">
    <property type="entry name" value="R1 subunit of ribonucleotide reductase, N-terminal domain"/>
    <property type="match status" value="1"/>
</dbReference>
<dbReference type="InterPro" id="IPR027434">
    <property type="entry name" value="Homing_endonucl"/>
</dbReference>
<dbReference type="Gene3D" id="3.20.70.20">
    <property type="match status" value="2"/>
</dbReference>
<keyword evidence="5" id="KW-0068">Autocatalytic cleavage</keyword>
<keyword evidence="7" id="KW-0651">Protein splicing</keyword>
<dbReference type="PROSITE" id="PS51161">
    <property type="entry name" value="ATP_CONE"/>
    <property type="match status" value="1"/>
</dbReference>
<feature type="domain" description="ATP-cone" evidence="13">
    <location>
        <begin position="1"/>
        <end position="91"/>
    </location>
</feature>
<dbReference type="PRINTS" id="PR01183">
    <property type="entry name" value="RIBORDTASEM1"/>
</dbReference>
<dbReference type="InterPro" id="IPR039718">
    <property type="entry name" value="Rrm1"/>
</dbReference>
<keyword evidence="4 10" id="KW-0547">Nucleotide-binding</keyword>
<dbReference type="Pfam" id="PF14528">
    <property type="entry name" value="LAGLIDADG_3"/>
    <property type="match status" value="1"/>
</dbReference>
<evidence type="ECO:0000256" key="11">
    <source>
        <dbReference type="RuleBase" id="RU003410"/>
    </source>
</evidence>
<keyword evidence="3" id="KW-0021">Allosteric enzyme</keyword>
<dbReference type="NCBIfam" id="TIGR01445">
    <property type="entry name" value="intein_Nterm"/>
    <property type="match status" value="1"/>
</dbReference>
<dbReference type="PRINTS" id="PR00379">
    <property type="entry name" value="INTEIN"/>
</dbReference>
<evidence type="ECO:0000259" key="13">
    <source>
        <dbReference type="PROSITE" id="PS51161"/>
    </source>
</evidence>
<evidence type="ECO:0000256" key="7">
    <source>
        <dbReference type="ARBA" id="ARBA00023000"/>
    </source>
</evidence>
<dbReference type="EC" id="1.17.4.1" evidence="2 11"/>
<keyword evidence="8 11" id="KW-0560">Oxidoreductase</keyword>
<evidence type="ECO:0000256" key="3">
    <source>
        <dbReference type="ARBA" id="ARBA00022533"/>
    </source>
</evidence>
<evidence type="ECO:0000259" key="12">
    <source>
        <dbReference type="PROSITE" id="PS50819"/>
    </source>
</evidence>
<dbReference type="GO" id="GO:0016539">
    <property type="term" value="P:intein-mediated protein splicing"/>
    <property type="evidence" value="ECO:0007669"/>
    <property type="project" value="InterPro"/>
</dbReference>
<dbReference type="InterPro" id="IPR036844">
    <property type="entry name" value="Hint_dom_sf"/>
</dbReference>
<protein>
    <recommendedName>
        <fullName evidence="2 11">Ribonucleoside-diphosphate reductase</fullName>
        <ecNumber evidence="2 11">1.17.4.1</ecNumber>
    </recommendedName>
</protein>
<dbReference type="NCBIfam" id="TIGR02506">
    <property type="entry name" value="NrdE_NrdA"/>
    <property type="match status" value="1"/>
</dbReference>
<dbReference type="InterPro" id="IPR013509">
    <property type="entry name" value="RNR_lsu_N"/>
</dbReference>
<comment type="function">
    <text evidence="11">Provides the precursors necessary for DNA synthesis. Catalyzes the biosynthesis of deoxyribonucleotides from the corresponding ribonucleotides.</text>
</comment>
<dbReference type="GO" id="GO:0005524">
    <property type="term" value="F:ATP binding"/>
    <property type="evidence" value="ECO:0007669"/>
    <property type="project" value="UniProtKB-UniRule"/>
</dbReference>
<dbReference type="SMART" id="SM00305">
    <property type="entry name" value="HintC"/>
    <property type="match status" value="1"/>
</dbReference>
<dbReference type="InterPro" id="IPR006141">
    <property type="entry name" value="Intein_N"/>
</dbReference>
<evidence type="ECO:0000256" key="1">
    <source>
        <dbReference type="ARBA" id="ARBA00010406"/>
    </source>
</evidence>